<organism evidence="3 4">
    <name type="scientific">Sphingomonas jatrophae</name>
    <dbReference type="NCBI Taxonomy" id="1166337"/>
    <lineage>
        <taxon>Bacteria</taxon>
        <taxon>Pseudomonadati</taxon>
        <taxon>Pseudomonadota</taxon>
        <taxon>Alphaproteobacteria</taxon>
        <taxon>Sphingomonadales</taxon>
        <taxon>Sphingomonadaceae</taxon>
        <taxon>Sphingomonas</taxon>
    </lineage>
</organism>
<gene>
    <name evidence="3" type="ORF">SAMN05192580_2349</name>
</gene>
<dbReference type="InterPro" id="IPR028098">
    <property type="entry name" value="Glyco_trans_4-like_N"/>
</dbReference>
<evidence type="ECO:0000259" key="1">
    <source>
        <dbReference type="Pfam" id="PF00534"/>
    </source>
</evidence>
<dbReference type="PANTHER" id="PTHR12526:SF600">
    <property type="entry name" value="GLYCOSYL TRANSFERASE GROUP 1"/>
    <property type="match status" value="1"/>
</dbReference>
<dbReference type="Proteomes" id="UP000198824">
    <property type="component" value="Unassembled WGS sequence"/>
</dbReference>
<dbReference type="Pfam" id="PF00534">
    <property type="entry name" value="Glycos_transf_1"/>
    <property type="match status" value="1"/>
</dbReference>
<feature type="domain" description="Glycosyl transferase family 1" evidence="1">
    <location>
        <begin position="207"/>
        <end position="375"/>
    </location>
</feature>
<evidence type="ECO:0000313" key="4">
    <source>
        <dbReference type="Proteomes" id="UP000198824"/>
    </source>
</evidence>
<dbReference type="OrthoDB" id="185319at2"/>
<dbReference type="Gene3D" id="3.40.50.2000">
    <property type="entry name" value="Glycogen Phosphorylase B"/>
    <property type="match status" value="2"/>
</dbReference>
<keyword evidence="4" id="KW-1185">Reference proteome</keyword>
<evidence type="ECO:0000313" key="3">
    <source>
        <dbReference type="EMBL" id="SFR98927.1"/>
    </source>
</evidence>
<evidence type="ECO:0000259" key="2">
    <source>
        <dbReference type="Pfam" id="PF13579"/>
    </source>
</evidence>
<dbReference type="Pfam" id="PF13579">
    <property type="entry name" value="Glyco_trans_4_4"/>
    <property type="match status" value="1"/>
</dbReference>
<dbReference type="InterPro" id="IPR001296">
    <property type="entry name" value="Glyco_trans_1"/>
</dbReference>
<dbReference type="AlphaFoldDB" id="A0A1I6L659"/>
<name>A0A1I6L659_9SPHN</name>
<keyword evidence="3" id="KW-0808">Transferase</keyword>
<dbReference type="STRING" id="1166337.SAMN05192580_2349"/>
<accession>A0A1I6L659</accession>
<dbReference type="PANTHER" id="PTHR12526">
    <property type="entry name" value="GLYCOSYLTRANSFERASE"/>
    <property type="match status" value="1"/>
</dbReference>
<dbReference type="SUPFAM" id="SSF53756">
    <property type="entry name" value="UDP-Glycosyltransferase/glycogen phosphorylase"/>
    <property type="match status" value="1"/>
</dbReference>
<sequence length="415" mass="44851">MTILYLSQNGITEHIGESQIAPYVLGLAAQGYRIHLLTAEKADRSALAADYRARFDAAGVRWTTIRYHNRPPVLGQLLDLIVMTWTAWRIARREKIVAVHSRSHPPMPVALLLKRLTGARVLFDFRDFWADSGLAHGRFKPLFRWIKRRERGMVQQSDRMVTLTQAAADYLAATYPNPDGSGESRYSVIPCCADFAHFRPVDGTPARAQLGIAADATVMLYLGSIGAVYLVPQMMALFAELRRLRPGAVFLLVCNNGVEEIEAAADAAGIPREALRIVHAARDEVPGLIGAADVAVAFKRADLSNLGCSPIKIGEMLACGVPVIANGGVGDLDRLLAPEINGSLTLPDFAPATMRAALETVLTARLPRDAIRNAAACFQLEPGVDAYAAAYNALGVLPNRGPMVSASSPTDMKTA</sequence>
<dbReference type="RefSeq" id="WP_131819257.1">
    <property type="nucleotide sequence ID" value="NZ_FOZG01000002.1"/>
</dbReference>
<dbReference type="EMBL" id="FOZG01000002">
    <property type="protein sequence ID" value="SFR98927.1"/>
    <property type="molecule type" value="Genomic_DNA"/>
</dbReference>
<dbReference type="GO" id="GO:0016757">
    <property type="term" value="F:glycosyltransferase activity"/>
    <property type="evidence" value="ECO:0007669"/>
    <property type="project" value="InterPro"/>
</dbReference>
<reference evidence="3 4" key="1">
    <citation type="submission" date="2016-10" db="EMBL/GenBank/DDBJ databases">
        <authorList>
            <person name="de Groot N.N."/>
        </authorList>
    </citation>
    <scope>NUCLEOTIDE SEQUENCE [LARGE SCALE GENOMIC DNA]</scope>
    <source>
        <strain evidence="3 4">S5-249</strain>
    </source>
</reference>
<proteinExistence type="predicted"/>
<feature type="domain" description="Glycosyltransferase subfamily 4-like N-terminal" evidence="2">
    <location>
        <begin position="23"/>
        <end position="175"/>
    </location>
</feature>
<protein>
    <submittedName>
        <fullName evidence="3">Glycosyltransferase involved in cell wall bisynthesis</fullName>
    </submittedName>
</protein>